<reference evidence="2" key="1">
    <citation type="submission" date="2025-08" db="UniProtKB">
        <authorList>
            <consortium name="Ensembl"/>
        </authorList>
    </citation>
    <scope>IDENTIFICATION</scope>
</reference>
<dbReference type="SUPFAM" id="SSF56112">
    <property type="entry name" value="Protein kinase-like (PK-like)"/>
    <property type="match status" value="1"/>
</dbReference>
<dbReference type="InterPro" id="IPR011009">
    <property type="entry name" value="Kinase-like_dom_sf"/>
</dbReference>
<feature type="compositionally biased region" description="Polar residues" evidence="1">
    <location>
        <begin position="103"/>
        <end position="112"/>
    </location>
</feature>
<evidence type="ECO:0000313" key="2">
    <source>
        <dbReference type="Ensembl" id="ENSEBUP00000017934.1"/>
    </source>
</evidence>
<keyword evidence="3" id="KW-1185">Reference proteome</keyword>
<dbReference type="Proteomes" id="UP000694388">
    <property type="component" value="Unplaced"/>
</dbReference>
<feature type="region of interest" description="Disordered" evidence="1">
    <location>
        <begin position="82"/>
        <end position="120"/>
    </location>
</feature>
<dbReference type="Ensembl" id="ENSEBUT00000018510.1">
    <property type="protein sequence ID" value="ENSEBUP00000017934.1"/>
    <property type="gene ID" value="ENSEBUG00000011205.1"/>
</dbReference>
<accession>A0A8C4WXP4</accession>
<organism evidence="2 3">
    <name type="scientific">Eptatretus burgeri</name>
    <name type="common">Inshore hagfish</name>
    <dbReference type="NCBI Taxonomy" id="7764"/>
    <lineage>
        <taxon>Eukaryota</taxon>
        <taxon>Metazoa</taxon>
        <taxon>Chordata</taxon>
        <taxon>Craniata</taxon>
        <taxon>Vertebrata</taxon>
        <taxon>Cyclostomata</taxon>
        <taxon>Myxini</taxon>
        <taxon>Myxiniformes</taxon>
        <taxon>Myxinidae</taxon>
        <taxon>Eptatretinae</taxon>
        <taxon>Eptatretus</taxon>
    </lineage>
</organism>
<dbReference type="GeneTree" id="ENSGT00940000157595"/>
<evidence type="ECO:0000256" key="1">
    <source>
        <dbReference type="SAM" id="MobiDB-lite"/>
    </source>
</evidence>
<dbReference type="Gene3D" id="1.10.510.10">
    <property type="entry name" value="Transferase(Phosphotransferase) domain 1"/>
    <property type="match status" value="1"/>
</dbReference>
<sequence>MKPKKQYRRRLREEFVFLPNAALDLFDHMLALDPNKRCTASQALHSSFLHDVDPFKIPPPDLPHWQDCHELWSKKRRRQKHANLTEDLSAPKVPRKELGGTTDGSRSATPQKQAGIGAGATQQLTPTELSILIELLQSRGTLSLAQLAQALNIQKGDKTTVPVSAITLEGHLGEGNTVVEEGALQAGDSAQNVMALILAQLLKGAGQENRADVAQVSDGGVQQPPSEPTLARDEEPCAVFTPPDATCHPSTGRPLIIFMWA</sequence>
<evidence type="ECO:0000313" key="3">
    <source>
        <dbReference type="Proteomes" id="UP000694388"/>
    </source>
</evidence>
<dbReference type="AlphaFoldDB" id="A0A8C4WXP4"/>
<name>A0A8C4WXP4_EPTBU</name>
<protein>
    <submittedName>
        <fullName evidence="2">Uncharacterized protein</fullName>
    </submittedName>
</protein>
<reference evidence="2" key="2">
    <citation type="submission" date="2025-09" db="UniProtKB">
        <authorList>
            <consortium name="Ensembl"/>
        </authorList>
    </citation>
    <scope>IDENTIFICATION</scope>
</reference>
<proteinExistence type="predicted"/>